<dbReference type="PANTHER" id="PTHR36045">
    <property type="entry name" value="OS04G0558500 PROTEIN"/>
    <property type="match status" value="1"/>
</dbReference>
<comment type="caution">
    <text evidence="2">The sequence shown here is derived from an EMBL/GenBank/DDBJ whole genome shotgun (WGS) entry which is preliminary data.</text>
</comment>
<evidence type="ECO:0000313" key="2">
    <source>
        <dbReference type="EMBL" id="RYR15231.1"/>
    </source>
</evidence>
<dbReference type="EMBL" id="SDMP01000014">
    <property type="protein sequence ID" value="RYR15231.1"/>
    <property type="molecule type" value="Genomic_DNA"/>
</dbReference>
<keyword evidence="3" id="KW-1185">Reference proteome</keyword>
<dbReference type="AlphaFoldDB" id="A0A444ZM14"/>
<evidence type="ECO:0000313" key="3">
    <source>
        <dbReference type="Proteomes" id="UP000289738"/>
    </source>
</evidence>
<gene>
    <name evidence="2" type="ORF">Ahy_B04g071955</name>
</gene>
<evidence type="ECO:0000256" key="1">
    <source>
        <dbReference type="SAM" id="MobiDB-lite"/>
    </source>
</evidence>
<name>A0A444ZM14_ARAHY</name>
<reference evidence="2 3" key="1">
    <citation type="submission" date="2019-01" db="EMBL/GenBank/DDBJ databases">
        <title>Sequencing of cultivated peanut Arachis hypogaea provides insights into genome evolution and oil improvement.</title>
        <authorList>
            <person name="Chen X."/>
        </authorList>
    </citation>
    <scope>NUCLEOTIDE SEQUENCE [LARGE SCALE GENOMIC DNA]</scope>
    <source>
        <strain evidence="3">cv. Fuhuasheng</strain>
        <tissue evidence="2">Leaves</tissue>
    </source>
</reference>
<feature type="region of interest" description="Disordered" evidence="1">
    <location>
        <begin position="1"/>
        <end position="24"/>
    </location>
</feature>
<protein>
    <submittedName>
        <fullName evidence="2">Uncharacterized protein</fullName>
    </submittedName>
</protein>
<dbReference type="PANTHER" id="PTHR36045:SF2">
    <property type="entry name" value="OS04G0558500 PROTEIN"/>
    <property type="match status" value="1"/>
</dbReference>
<proteinExistence type="predicted"/>
<organism evidence="2 3">
    <name type="scientific">Arachis hypogaea</name>
    <name type="common">Peanut</name>
    <dbReference type="NCBI Taxonomy" id="3818"/>
    <lineage>
        <taxon>Eukaryota</taxon>
        <taxon>Viridiplantae</taxon>
        <taxon>Streptophyta</taxon>
        <taxon>Embryophyta</taxon>
        <taxon>Tracheophyta</taxon>
        <taxon>Spermatophyta</taxon>
        <taxon>Magnoliopsida</taxon>
        <taxon>eudicotyledons</taxon>
        <taxon>Gunneridae</taxon>
        <taxon>Pentapetalae</taxon>
        <taxon>rosids</taxon>
        <taxon>fabids</taxon>
        <taxon>Fabales</taxon>
        <taxon>Fabaceae</taxon>
        <taxon>Papilionoideae</taxon>
        <taxon>50 kb inversion clade</taxon>
        <taxon>dalbergioids sensu lato</taxon>
        <taxon>Dalbergieae</taxon>
        <taxon>Pterocarpus clade</taxon>
        <taxon>Arachis</taxon>
    </lineage>
</organism>
<dbReference type="Proteomes" id="UP000289738">
    <property type="component" value="Chromosome B04"/>
</dbReference>
<accession>A0A444ZM14</accession>
<sequence>MMAPNKTSEVVDTHEATWSSQTDDLELESLESELKQMAHKILEHRSTLPDQLKSTLLSILDAHRPLYPHPSHHASTPPERWLMISRNLLSFLNYETGNTTNK</sequence>